<dbReference type="Proteomes" id="UP001050691">
    <property type="component" value="Unassembled WGS sequence"/>
</dbReference>
<protein>
    <recommendedName>
        <fullName evidence="7">TauD/TfdA-like domain-containing protein</fullName>
    </recommendedName>
</protein>
<dbReference type="CDD" id="cd00250">
    <property type="entry name" value="CAS_like"/>
    <property type="match status" value="1"/>
</dbReference>
<comment type="caution">
    <text evidence="8">The sequence shown here is derived from an EMBL/GenBank/DDBJ whole genome shotgun (WGS) entry which is preliminary data.</text>
</comment>
<evidence type="ECO:0000259" key="7">
    <source>
        <dbReference type="Pfam" id="PF02668"/>
    </source>
</evidence>
<evidence type="ECO:0000313" key="9">
    <source>
        <dbReference type="Proteomes" id="UP001050691"/>
    </source>
</evidence>
<dbReference type="GO" id="GO:0005739">
    <property type="term" value="C:mitochondrion"/>
    <property type="evidence" value="ECO:0007669"/>
    <property type="project" value="TreeGrafter"/>
</dbReference>
<dbReference type="GO" id="GO:0051213">
    <property type="term" value="F:dioxygenase activity"/>
    <property type="evidence" value="ECO:0007669"/>
    <property type="project" value="UniProtKB-KW"/>
</dbReference>
<dbReference type="EMBL" id="BPWL01000008">
    <property type="protein sequence ID" value="GJJ13052.1"/>
    <property type="molecule type" value="Genomic_DNA"/>
</dbReference>
<dbReference type="AlphaFoldDB" id="A0AAV5AEI7"/>
<evidence type="ECO:0000256" key="5">
    <source>
        <dbReference type="ARBA" id="ARBA00023002"/>
    </source>
</evidence>
<dbReference type="PANTHER" id="PTHR10696">
    <property type="entry name" value="GAMMA-BUTYROBETAINE HYDROXYLASE-RELATED"/>
    <property type="match status" value="1"/>
</dbReference>
<dbReference type="Pfam" id="PF02668">
    <property type="entry name" value="TauD"/>
    <property type="match status" value="1"/>
</dbReference>
<dbReference type="Gene3D" id="3.60.130.10">
    <property type="entry name" value="Clavaminate synthase-like"/>
    <property type="match status" value="1"/>
</dbReference>
<dbReference type="InterPro" id="IPR042098">
    <property type="entry name" value="TauD-like_sf"/>
</dbReference>
<evidence type="ECO:0000256" key="2">
    <source>
        <dbReference type="ARBA" id="ARBA00008654"/>
    </source>
</evidence>
<evidence type="ECO:0000256" key="6">
    <source>
        <dbReference type="ARBA" id="ARBA00023004"/>
    </source>
</evidence>
<dbReference type="InterPro" id="IPR050411">
    <property type="entry name" value="AlphaKG_dependent_hydroxylases"/>
</dbReference>
<keyword evidence="3" id="KW-0479">Metal-binding</keyword>
<name>A0AAV5AEI7_9AGAM</name>
<keyword evidence="5" id="KW-0560">Oxidoreductase</keyword>
<dbReference type="GO" id="GO:0046872">
    <property type="term" value="F:metal ion binding"/>
    <property type="evidence" value="ECO:0007669"/>
    <property type="project" value="UniProtKB-KW"/>
</dbReference>
<reference evidence="8" key="1">
    <citation type="submission" date="2021-10" db="EMBL/GenBank/DDBJ databases">
        <title>De novo Genome Assembly of Clathrus columnatus (Basidiomycota, Fungi) Using Illumina and Nanopore Sequence Data.</title>
        <authorList>
            <person name="Ogiso-Tanaka E."/>
            <person name="Itagaki H."/>
            <person name="Hosoya T."/>
            <person name="Hosaka K."/>
        </authorList>
    </citation>
    <scope>NUCLEOTIDE SEQUENCE</scope>
    <source>
        <strain evidence="8">MO-923</strain>
    </source>
</reference>
<comment type="cofactor">
    <cofactor evidence="1">
        <name>Fe(2+)</name>
        <dbReference type="ChEBI" id="CHEBI:29033"/>
    </cofactor>
</comment>
<dbReference type="PANTHER" id="PTHR10696:SF25">
    <property type="entry name" value="OXIDOREDUCTASE AIM17-RELATED"/>
    <property type="match status" value="1"/>
</dbReference>
<evidence type="ECO:0000256" key="1">
    <source>
        <dbReference type="ARBA" id="ARBA00001954"/>
    </source>
</evidence>
<keyword evidence="6" id="KW-0408">Iron</keyword>
<evidence type="ECO:0000256" key="3">
    <source>
        <dbReference type="ARBA" id="ARBA00022723"/>
    </source>
</evidence>
<gene>
    <name evidence="8" type="ORF">Clacol_007301</name>
</gene>
<evidence type="ECO:0000256" key="4">
    <source>
        <dbReference type="ARBA" id="ARBA00022964"/>
    </source>
</evidence>
<dbReference type="InterPro" id="IPR003819">
    <property type="entry name" value="TauD/TfdA-like"/>
</dbReference>
<keyword evidence="4" id="KW-0223">Dioxygenase</keyword>
<accession>A0AAV5AEI7</accession>
<organism evidence="8 9">
    <name type="scientific">Clathrus columnatus</name>
    <dbReference type="NCBI Taxonomy" id="1419009"/>
    <lineage>
        <taxon>Eukaryota</taxon>
        <taxon>Fungi</taxon>
        <taxon>Dikarya</taxon>
        <taxon>Basidiomycota</taxon>
        <taxon>Agaricomycotina</taxon>
        <taxon>Agaricomycetes</taxon>
        <taxon>Phallomycetidae</taxon>
        <taxon>Phallales</taxon>
        <taxon>Clathraceae</taxon>
        <taxon>Clathrus</taxon>
    </lineage>
</organism>
<evidence type="ECO:0000313" key="8">
    <source>
        <dbReference type="EMBL" id="GJJ13052.1"/>
    </source>
</evidence>
<comment type="similarity">
    <text evidence="2">Belongs to the gamma-BBH/TMLD family.</text>
</comment>
<feature type="domain" description="TauD/TfdA-like" evidence="7">
    <location>
        <begin position="9"/>
        <end position="243"/>
    </location>
</feature>
<sequence length="261" mass="30581">MLNRKQDLHRAFSQLIRYGLVFLTGVPIDKTDDLHCEVRRMGEIFGRIRETFYGQVWDVISVRNSTNIANTNLDLGLHMDLLYFQHPPRYQILHCLRNKVEGGTSYFVDAIRSAEILRVEKPEYFKVLTRVPVPYHYINDGHHLHNHHPVIQLSQTDESNIEYINYSPPFQAPLLVDTPPEFYHALHRFSELLDTEADTYRHTLQEGEAVVFDNRRVLHARTEFNEKEAVPEGEASRWLKGCYLEADDILDRQRILLAQLD</sequence>
<dbReference type="GO" id="GO:0045329">
    <property type="term" value="P:carnitine biosynthetic process"/>
    <property type="evidence" value="ECO:0007669"/>
    <property type="project" value="TreeGrafter"/>
</dbReference>
<keyword evidence="9" id="KW-1185">Reference proteome</keyword>
<dbReference type="SUPFAM" id="SSF51197">
    <property type="entry name" value="Clavaminate synthase-like"/>
    <property type="match status" value="1"/>
</dbReference>
<proteinExistence type="inferred from homology"/>